<protein>
    <submittedName>
        <fullName evidence="1">Uncharacterized protein</fullName>
    </submittedName>
</protein>
<comment type="caution">
    <text evidence="1">The sequence shown here is derived from an EMBL/GenBank/DDBJ whole genome shotgun (WGS) entry which is preliminary data.</text>
</comment>
<dbReference type="AlphaFoldDB" id="A0A9W7BRU1"/>
<dbReference type="EMBL" id="BRXX01000170">
    <property type="protein sequence ID" value="GMH95579.1"/>
    <property type="molecule type" value="Genomic_DNA"/>
</dbReference>
<proteinExistence type="predicted"/>
<evidence type="ECO:0000313" key="1">
    <source>
        <dbReference type="EMBL" id="GMH95579.1"/>
    </source>
</evidence>
<evidence type="ECO:0000313" key="2">
    <source>
        <dbReference type="Proteomes" id="UP001165160"/>
    </source>
</evidence>
<name>A0A9W7BRU1_9STRA</name>
<reference evidence="2" key="1">
    <citation type="journal article" date="2023" name="Commun. Biol.">
        <title>Genome analysis of Parmales, the sister group of diatoms, reveals the evolutionary specialization of diatoms from phago-mixotrophs to photoautotrophs.</title>
        <authorList>
            <person name="Ban H."/>
            <person name="Sato S."/>
            <person name="Yoshikawa S."/>
            <person name="Yamada K."/>
            <person name="Nakamura Y."/>
            <person name="Ichinomiya M."/>
            <person name="Sato N."/>
            <person name="Blanc-Mathieu R."/>
            <person name="Endo H."/>
            <person name="Kuwata A."/>
            <person name="Ogata H."/>
        </authorList>
    </citation>
    <scope>NUCLEOTIDE SEQUENCE [LARGE SCALE GENOMIC DNA]</scope>
    <source>
        <strain evidence="2">NIES 3699</strain>
    </source>
</reference>
<keyword evidence="2" id="KW-1185">Reference proteome</keyword>
<gene>
    <name evidence="1" type="ORF">TrVE_jg3668</name>
</gene>
<dbReference type="Proteomes" id="UP001165160">
    <property type="component" value="Unassembled WGS sequence"/>
</dbReference>
<sequence length="99" mass="11471">MVKVAVRARRCTLILEHDYHERQLLSFEDSADAAVAHFYANHHDAEDQIDFVDAVMDGWKWLEEELWPGIAKTREEMARFIIGKICDKVVNGDVDLVKE</sequence>
<organism evidence="1 2">
    <name type="scientific">Triparma verrucosa</name>
    <dbReference type="NCBI Taxonomy" id="1606542"/>
    <lineage>
        <taxon>Eukaryota</taxon>
        <taxon>Sar</taxon>
        <taxon>Stramenopiles</taxon>
        <taxon>Ochrophyta</taxon>
        <taxon>Bolidophyceae</taxon>
        <taxon>Parmales</taxon>
        <taxon>Triparmaceae</taxon>
        <taxon>Triparma</taxon>
    </lineage>
</organism>
<accession>A0A9W7BRU1</accession>